<dbReference type="RefSeq" id="WP_165404422.1">
    <property type="nucleotide sequence ID" value="NZ_SGXC01000001.1"/>
</dbReference>
<sequence length="327" mass="34701">MNVRHVSRLLRACFALGCALAASAAAAADWPVRPVRLVVPFVAGGGADVAARLIALKVQERLGQPIIVENKAGGNTLIGVQEVLRAPPDGYTLLWSIDQTFVLNPALYEKLPYDPKKDFTPVALAVIGPNAVVARSQPRDPASVADLVERGKSADADLNIGAAAIVSQILVDTFNDAAGTQARRVPFKGSAEVAQALMAGTVDAAFDGIAPYAQFVKSGRARFLAVSSARRFSGLPDVPTLDELGFKGIDMSVWFAIVGPSGLPAGIAQRVAGAVEWAVRQPDVVDKLLAFGFEPAPRNDPETLRRQISTDLDRYGPIIRKLGFKLD</sequence>
<dbReference type="EMBL" id="SGXC01000001">
    <property type="protein sequence ID" value="RZS84846.1"/>
    <property type="molecule type" value="Genomic_DNA"/>
</dbReference>
<evidence type="ECO:0000313" key="3">
    <source>
        <dbReference type="EMBL" id="RZS84846.1"/>
    </source>
</evidence>
<dbReference type="AlphaFoldDB" id="A0A4Q7NIY6"/>
<feature type="signal peptide" evidence="2">
    <location>
        <begin position="1"/>
        <end position="27"/>
    </location>
</feature>
<gene>
    <name evidence="3" type="ORF">EV675_0867</name>
</gene>
<dbReference type="SUPFAM" id="SSF53850">
    <property type="entry name" value="Periplasmic binding protein-like II"/>
    <property type="match status" value="1"/>
</dbReference>
<comment type="caution">
    <text evidence="3">The sequence shown here is derived from an EMBL/GenBank/DDBJ whole genome shotgun (WGS) entry which is preliminary data.</text>
</comment>
<proteinExistence type="inferred from homology"/>
<evidence type="ECO:0000313" key="4">
    <source>
        <dbReference type="Proteomes" id="UP000292445"/>
    </source>
</evidence>
<name>A0A4Q7NIY6_9BURK</name>
<organism evidence="3 4">
    <name type="scientific">Pigmentiphaga kullae</name>
    <dbReference type="NCBI Taxonomy" id="151784"/>
    <lineage>
        <taxon>Bacteria</taxon>
        <taxon>Pseudomonadati</taxon>
        <taxon>Pseudomonadota</taxon>
        <taxon>Betaproteobacteria</taxon>
        <taxon>Burkholderiales</taxon>
        <taxon>Alcaligenaceae</taxon>
        <taxon>Pigmentiphaga</taxon>
    </lineage>
</organism>
<keyword evidence="3" id="KW-0675">Receptor</keyword>
<accession>A0A4Q7NIY6</accession>
<dbReference type="CDD" id="cd07012">
    <property type="entry name" value="PBP2_Bug_TTT"/>
    <property type="match status" value="1"/>
</dbReference>
<dbReference type="Proteomes" id="UP000292445">
    <property type="component" value="Unassembled WGS sequence"/>
</dbReference>
<dbReference type="PANTHER" id="PTHR42928:SF5">
    <property type="entry name" value="BLR1237 PROTEIN"/>
    <property type="match status" value="1"/>
</dbReference>
<dbReference type="PIRSF" id="PIRSF017082">
    <property type="entry name" value="YflP"/>
    <property type="match status" value="1"/>
</dbReference>
<dbReference type="PANTHER" id="PTHR42928">
    <property type="entry name" value="TRICARBOXYLATE-BINDING PROTEIN"/>
    <property type="match status" value="1"/>
</dbReference>
<dbReference type="InterPro" id="IPR005064">
    <property type="entry name" value="BUG"/>
</dbReference>
<evidence type="ECO:0000256" key="2">
    <source>
        <dbReference type="SAM" id="SignalP"/>
    </source>
</evidence>
<dbReference type="Gene3D" id="3.40.190.150">
    <property type="entry name" value="Bordetella uptake gene, domain 1"/>
    <property type="match status" value="1"/>
</dbReference>
<reference evidence="3 4" key="1">
    <citation type="submission" date="2019-02" db="EMBL/GenBank/DDBJ databases">
        <title>Genomic Encyclopedia of Type Strains, Phase IV (KMG-IV): sequencing the most valuable type-strain genomes for metagenomic binning, comparative biology and taxonomic classification.</title>
        <authorList>
            <person name="Goeker M."/>
        </authorList>
    </citation>
    <scope>NUCLEOTIDE SEQUENCE [LARGE SCALE GENOMIC DNA]</scope>
    <source>
        <strain evidence="3 4">K24</strain>
    </source>
</reference>
<keyword evidence="2" id="KW-0732">Signal</keyword>
<feature type="chain" id="PRO_5021002635" evidence="2">
    <location>
        <begin position="28"/>
        <end position="327"/>
    </location>
</feature>
<evidence type="ECO:0000256" key="1">
    <source>
        <dbReference type="ARBA" id="ARBA00006987"/>
    </source>
</evidence>
<dbReference type="Gene3D" id="3.40.190.10">
    <property type="entry name" value="Periplasmic binding protein-like II"/>
    <property type="match status" value="1"/>
</dbReference>
<keyword evidence="4" id="KW-1185">Reference proteome</keyword>
<dbReference type="InterPro" id="IPR042100">
    <property type="entry name" value="Bug_dom1"/>
</dbReference>
<protein>
    <submittedName>
        <fullName evidence="3">Tripartite-type tricarboxylate transporter receptor subunit TctC</fullName>
    </submittedName>
</protein>
<dbReference type="Pfam" id="PF03401">
    <property type="entry name" value="TctC"/>
    <property type="match status" value="1"/>
</dbReference>
<comment type="similarity">
    <text evidence="1">Belongs to the UPF0065 (bug) family.</text>
</comment>